<dbReference type="InterPro" id="IPR050706">
    <property type="entry name" value="Cyclic-di-GMP_PDE-like"/>
</dbReference>
<dbReference type="PROSITE" id="PS50883">
    <property type="entry name" value="EAL"/>
    <property type="match status" value="1"/>
</dbReference>
<protein>
    <submittedName>
        <fullName evidence="4">GGDEF domain-containing protein</fullName>
    </submittedName>
</protein>
<dbReference type="Gene3D" id="3.20.20.450">
    <property type="entry name" value="EAL domain"/>
    <property type="match status" value="1"/>
</dbReference>
<dbReference type="NCBIfam" id="TIGR00254">
    <property type="entry name" value="GGDEF"/>
    <property type="match status" value="1"/>
</dbReference>
<keyword evidence="1" id="KW-1133">Transmembrane helix</keyword>
<dbReference type="InterPro" id="IPR000160">
    <property type="entry name" value="GGDEF_dom"/>
</dbReference>
<dbReference type="AlphaFoldDB" id="A0A927GVM6"/>
<dbReference type="PROSITE" id="PS50887">
    <property type="entry name" value="GGDEF"/>
    <property type="match status" value="1"/>
</dbReference>
<dbReference type="InterPro" id="IPR043128">
    <property type="entry name" value="Rev_trsase/Diguanyl_cyclase"/>
</dbReference>
<dbReference type="GO" id="GO:0071111">
    <property type="term" value="F:cyclic-guanylate-specific phosphodiesterase activity"/>
    <property type="evidence" value="ECO:0007669"/>
    <property type="project" value="InterPro"/>
</dbReference>
<dbReference type="SMART" id="SM00052">
    <property type="entry name" value="EAL"/>
    <property type="match status" value="1"/>
</dbReference>
<evidence type="ECO:0000259" key="2">
    <source>
        <dbReference type="PROSITE" id="PS50883"/>
    </source>
</evidence>
<evidence type="ECO:0000313" key="5">
    <source>
        <dbReference type="Proteomes" id="UP000610558"/>
    </source>
</evidence>
<dbReference type="CDD" id="cd01949">
    <property type="entry name" value="GGDEF"/>
    <property type="match status" value="1"/>
</dbReference>
<dbReference type="InterPro" id="IPR035965">
    <property type="entry name" value="PAS-like_dom_sf"/>
</dbReference>
<dbReference type="SUPFAM" id="SSF141868">
    <property type="entry name" value="EAL domain-like"/>
    <property type="match status" value="1"/>
</dbReference>
<evidence type="ECO:0000313" key="4">
    <source>
        <dbReference type="EMBL" id="MBD2858560.1"/>
    </source>
</evidence>
<dbReference type="SUPFAM" id="SSF55785">
    <property type="entry name" value="PYP-like sensor domain (PAS domain)"/>
    <property type="match status" value="1"/>
</dbReference>
<evidence type="ECO:0000259" key="3">
    <source>
        <dbReference type="PROSITE" id="PS50887"/>
    </source>
</evidence>
<dbReference type="SMART" id="SM00267">
    <property type="entry name" value="GGDEF"/>
    <property type="match status" value="1"/>
</dbReference>
<dbReference type="InterPro" id="IPR035919">
    <property type="entry name" value="EAL_sf"/>
</dbReference>
<dbReference type="RefSeq" id="WP_190763492.1">
    <property type="nucleotide sequence ID" value="NZ_JACXLD010000002.1"/>
</dbReference>
<evidence type="ECO:0000256" key="1">
    <source>
        <dbReference type="SAM" id="Phobius"/>
    </source>
</evidence>
<dbReference type="PANTHER" id="PTHR33121">
    <property type="entry name" value="CYCLIC DI-GMP PHOSPHODIESTERASE PDEF"/>
    <property type="match status" value="1"/>
</dbReference>
<dbReference type="InterPro" id="IPR029787">
    <property type="entry name" value="Nucleotide_cyclase"/>
</dbReference>
<name>A0A927GVM6_9GAMM</name>
<feature type="domain" description="GGDEF" evidence="3">
    <location>
        <begin position="540"/>
        <end position="667"/>
    </location>
</feature>
<dbReference type="Pfam" id="PF00990">
    <property type="entry name" value="GGDEF"/>
    <property type="match status" value="1"/>
</dbReference>
<gene>
    <name evidence="4" type="ORF">IB286_06010</name>
</gene>
<feature type="transmembrane region" description="Helical" evidence="1">
    <location>
        <begin position="285"/>
        <end position="305"/>
    </location>
</feature>
<dbReference type="SUPFAM" id="SSF55073">
    <property type="entry name" value="Nucleotide cyclase"/>
    <property type="match status" value="1"/>
</dbReference>
<keyword evidence="1" id="KW-0472">Membrane</keyword>
<dbReference type="CDD" id="cd01948">
    <property type="entry name" value="EAL"/>
    <property type="match status" value="1"/>
</dbReference>
<dbReference type="PANTHER" id="PTHR33121:SF79">
    <property type="entry name" value="CYCLIC DI-GMP PHOSPHODIESTERASE PDED-RELATED"/>
    <property type="match status" value="1"/>
</dbReference>
<proteinExistence type="predicted"/>
<reference evidence="4" key="1">
    <citation type="submission" date="2020-09" db="EMBL/GenBank/DDBJ databases">
        <authorList>
            <person name="Yoon J.-W."/>
        </authorList>
    </citation>
    <scope>NUCLEOTIDE SEQUENCE</scope>
    <source>
        <strain evidence="4">KMU-158</strain>
    </source>
</reference>
<keyword evidence="1" id="KW-0812">Transmembrane</keyword>
<dbReference type="Gene3D" id="3.30.70.270">
    <property type="match status" value="1"/>
</dbReference>
<sequence>MNKTASAAHSISLFSKLSLLLLLSISTLSLLAAGLIYRSTLASHDSQASESMMHLKNAFYLQLNRSDKELHKKARMLHSKPERVAQALLPNSRIFSNVDSFALLTLDGKINNSIQYSNSTLEPATQTLRWAATRIAETVQPVSNVSCNKQCMQSVFSPVADTDSLININRDMGELLREFQAITGAELLLFSEPSPTAEHYRFYTNPLNRQLQKHYADLSNYVASIVEANKGATDWAASSENLALPLGEQYFQVSIFPLNTAQGLHGVLIADTSELHHHSAQTFKYLLFGVALQIIVTLGILFYVLRPPLQRVEALTNILKLLPQREHEQAAKALFELKRKTLFQDEVDDLRDTMSLVNQSLQTLDSMLEKNRTTLRNKVSDLSAANQFTDTLLNNSPLVIIVHDAKGFIHKINALGQRLTGIGELDGSVNINNYLPQSSTGWKLAKELTPLLLGETQQMQTETPLLGVDQTFRTHLWVHSQTQFSGQDMFLSVGMDISERVEAQESINWLGQHDRITGLLNRNTFIERAADYIQRHQHIQKLQLLMLDIDDFAAFNDNHGFEKGDRLLGIISEQLSNILPLGTLISRTGAGEFLALIHDPDIEDELLSSLTQLQLPNNNETIRCNLTGVIDEYKADIGLIEEWLSNLTSIMSWAKLKNRGKLYRINDEDQGSDHRKQRYQIRDELLKALEDNRLILFFQPIYDIGKQRVSHCECLVRMRDEHGQYVPPNKFLPVAAEFGMLPQIDFAILEMAMIQLRAWQEQGIKTGISINLTAPTMEQSDFQDRLLSLIQQTQVNPEKLIFEIVETDTIENLNAAKKLLQVFKDIGAKIAFDDFGVGFTSFEYVRELPVDFIKIDQSFVRFIQDREEDQKLVKSIVEMSHSLGKKVIAEGVENREAMMILSDLGVEYLQGYYLSRPMPADNVNLNLKI</sequence>
<comment type="caution">
    <text evidence="4">The sequence shown here is derived from an EMBL/GenBank/DDBJ whole genome shotgun (WGS) entry which is preliminary data.</text>
</comment>
<feature type="domain" description="EAL" evidence="2">
    <location>
        <begin position="678"/>
        <end position="929"/>
    </location>
</feature>
<dbReference type="InterPro" id="IPR001633">
    <property type="entry name" value="EAL_dom"/>
</dbReference>
<dbReference type="Proteomes" id="UP000610558">
    <property type="component" value="Unassembled WGS sequence"/>
</dbReference>
<organism evidence="4 5">
    <name type="scientific">Spongiibacter pelagi</name>
    <dbReference type="NCBI Taxonomy" id="2760804"/>
    <lineage>
        <taxon>Bacteria</taxon>
        <taxon>Pseudomonadati</taxon>
        <taxon>Pseudomonadota</taxon>
        <taxon>Gammaproteobacteria</taxon>
        <taxon>Cellvibrionales</taxon>
        <taxon>Spongiibacteraceae</taxon>
        <taxon>Spongiibacter</taxon>
    </lineage>
</organism>
<dbReference type="EMBL" id="JACXLD010000002">
    <property type="protein sequence ID" value="MBD2858560.1"/>
    <property type="molecule type" value="Genomic_DNA"/>
</dbReference>
<keyword evidence="5" id="KW-1185">Reference proteome</keyword>
<accession>A0A927GVM6</accession>
<dbReference type="Pfam" id="PF00563">
    <property type="entry name" value="EAL"/>
    <property type="match status" value="1"/>
</dbReference>